<accession>A0A9D3RMP3</accession>
<evidence type="ECO:0000256" key="1">
    <source>
        <dbReference type="SAM" id="MobiDB-lite"/>
    </source>
</evidence>
<dbReference type="AlphaFoldDB" id="A0A9D3RMP3"/>
<feature type="region of interest" description="Disordered" evidence="1">
    <location>
        <begin position="1"/>
        <end position="53"/>
    </location>
</feature>
<gene>
    <name evidence="2" type="ORF">ANANG_G00253060</name>
</gene>
<feature type="compositionally biased region" description="Low complexity" evidence="1">
    <location>
        <begin position="79"/>
        <end position="88"/>
    </location>
</feature>
<keyword evidence="3" id="KW-1185">Reference proteome</keyword>
<name>A0A9D3RMP3_ANGAN</name>
<evidence type="ECO:0000313" key="2">
    <source>
        <dbReference type="EMBL" id="KAG5836294.1"/>
    </source>
</evidence>
<feature type="region of interest" description="Disordered" evidence="1">
    <location>
        <begin position="65"/>
        <end position="107"/>
    </location>
</feature>
<sequence length="107" mass="11379">MQGWPSSLRAPQGPRARPPVKAGPRERRRGYKNGTRLPGRNPHPAAPSSGVRALPGFEARIAARTERAQVGPARRGRRPLAPGAAQRGLTRLHPSPAAASRALTSSE</sequence>
<proteinExistence type="predicted"/>
<evidence type="ECO:0000313" key="3">
    <source>
        <dbReference type="Proteomes" id="UP001044222"/>
    </source>
</evidence>
<organism evidence="2 3">
    <name type="scientific">Anguilla anguilla</name>
    <name type="common">European freshwater eel</name>
    <name type="synonym">Muraena anguilla</name>
    <dbReference type="NCBI Taxonomy" id="7936"/>
    <lineage>
        <taxon>Eukaryota</taxon>
        <taxon>Metazoa</taxon>
        <taxon>Chordata</taxon>
        <taxon>Craniata</taxon>
        <taxon>Vertebrata</taxon>
        <taxon>Euteleostomi</taxon>
        <taxon>Actinopterygii</taxon>
        <taxon>Neopterygii</taxon>
        <taxon>Teleostei</taxon>
        <taxon>Anguilliformes</taxon>
        <taxon>Anguillidae</taxon>
        <taxon>Anguilla</taxon>
    </lineage>
</organism>
<comment type="caution">
    <text evidence="2">The sequence shown here is derived from an EMBL/GenBank/DDBJ whole genome shotgun (WGS) entry which is preliminary data.</text>
</comment>
<protein>
    <submittedName>
        <fullName evidence="2">Uncharacterized protein</fullName>
    </submittedName>
</protein>
<reference evidence="2" key="1">
    <citation type="submission" date="2021-01" db="EMBL/GenBank/DDBJ databases">
        <title>A chromosome-scale assembly of European eel, Anguilla anguilla.</title>
        <authorList>
            <person name="Henkel C."/>
            <person name="Jong-Raadsen S.A."/>
            <person name="Dufour S."/>
            <person name="Weltzien F.-A."/>
            <person name="Palstra A.P."/>
            <person name="Pelster B."/>
            <person name="Spaink H.P."/>
            <person name="Van Den Thillart G.E."/>
            <person name="Jansen H."/>
            <person name="Zahm M."/>
            <person name="Klopp C."/>
            <person name="Cedric C."/>
            <person name="Louis A."/>
            <person name="Berthelot C."/>
            <person name="Parey E."/>
            <person name="Roest Crollius H."/>
            <person name="Montfort J."/>
            <person name="Robinson-Rechavi M."/>
            <person name="Bucao C."/>
            <person name="Bouchez O."/>
            <person name="Gislard M."/>
            <person name="Lluch J."/>
            <person name="Milhes M."/>
            <person name="Lampietro C."/>
            <person name="Lopez Roques C."/>
            <person name="Donnadieu C."/>
            <person name="Braasch I."/>
            <person name="Desvignes T."/>
            <person name="Postlethwait J."/>
            <person name="Bobe J."/>
            <person name="Guiguen Y."/>
            <person name="Dirks R."/>
        </authorList>
    </citation>
    <scope>NUCLEOTIDE SEQUENCE</scope>
    <source>
        <strain evidence="2">Tag_6206</strain>
        <tissue evidence="2">Liver</tissue>
    </source>
</reference>
<dbReference type="EMBL" id="JAFIRN010000014">
    <property type="protein sequence ID" value="KAG5836294.1"/>
    <property type="molecule type" value="Genomic_DNA"/>
</dbReference>
<dbReference type="Proteomes" id="UP001044222">
    <property type="component" value="Chromosome 14"/>
</dbReference>